<dbReference type="STRING" id="151894.SAMN04488524_4635"/>
<evidence type="ECO:0000313" key="2">
    <source>
        <dbReference type="EMBL" id="SMD06723.1"/>
    </source>
</evidence>
<organism evidence="2 3">
    <name type="scientific">Pedobacter africanus</name>
    <dbReference type="NCBI Taxonomy" id="151894"/>
    <lineage>
        <taxon>Bacteria</taxon>
        <taxon>Pseudomonadati</taxon>
        <taxon>Bacteroidota</taxon>
        <taxon>Sphingobacteriia</taxon>
        <taxon>Sphingobacteriales</taxon>
        <taxon>Sphingobacteriaceae</taxon>
        <taxon>Pedobacter</taxon>
    </lineage>
</organism>
<feature type="transmembrane region" description="Helical" evidence="1">
    <location>
        <begin position="243"/>
        <end position="269"/>
    </location>
</feature>
<accession>A0A1W2EAB5</accession>
<keyword evidence="1" id="KW-0472">Membrane</keyword>
<feature type="transmembrane region" description="Helical" evidence="1">
    <location>
        <begin position="100"/>
        <end position="120"/>
    </location>
</feature>
<dbReference type="GO" id="GO:0005548">
    <property type="term" value="F:phospholipid transporter activity"/>
    <property type="evidence" value="ECO:0007669"/>
    <property type="project" value="TreeGrafter"/>
</dbReference>
<dbReference type="EMBL" id="FWXT01000005">
    <property type="protein sequence ID" value="SMD06723.1"/>
    <property type="molecule type" value="Genomic_DNA"/>
</dbReference>
<feature type="transmembrane region" description="Helical" evidence="1">
    <location>
        <begin position="205"/>
        <end position="231"/>
    </location>
</feature>
<reference evidence="3" key="1">
    <citation type="submission" date="2017-04" db="EMBL/GenBank/DDBJ databases">
        <authorList>
            <person name="Varghese N."/>
            <person name="Submissions S."/>
        </authorList>
    </citation>
    <scope>NUCLEOTIDE SEQUENCE [LARGE SCALE GENOMIC DNA]</scope>
    <source>
        <strain evidence="3">DSM 12126</strain>
    </source>
</reference>
<dbReference type="InterPro" id="IPR030802">
    <property type="entry name" value="Permease_MalE"/>
</dbReference>
<keyword evidence="1" id="KW-1133">Transmembrane helix</keyword>
<dbReference type="AlphaFoldDB" id="A0A1W2EAB5"/>
<dbReference type="Pfam" id="PF02405">
    <property type="entry name" value="MlaE"/>
    <property type="match status" value="1"/>
</dbReference>
<evidence type="ECO:0000313" key="3">
    <source>
        <dbReference type="Proteomes" id="UP000192756"/>
    </source>
</evidence>
<dbReference type="PANTHER" id="PTHR30188">
    <property type="entry name" value="ABC TRANSPORTER PERMEASE PROTEIN-RELATED"/>
    <property type="match status" value="1"/>
</dbReference>
<keyword evidence="1" id="KW-0812">Transmembrane</keyword>
<protein>
    <submittedName>
        <fullName evidence="2">Phospholipid/cholesterol/gamma-HCH transport system permease protein</fullName>
    </submittedName>
</protein>
<dbReference type="GO" id="GO:0043190">
    <property type="term" value="C:ATP-binding cassette (ABC) transporter complex"/>
    <property type="evidence" value="ECO:0007669"/>
    <property type="project" value="InterPro"/>
</dbReference>
<gene>
    <name evidence="2" type="ORF">SAMN04488524_4635</name>
</gene>
<feature type="transmembrane region" description="Helical" evidence="1">
    <location>
        <begin position="61"/>
        <end position="80"/>
    </location>
</feature>
<evidence type="ECO:0000256" key="1">
    <source>
        <dbReference type="SAM" id="Phobius"/>
    </source>
</evidence>
<keyword evidence="3" id="KW-1185">Reference proteome</keyword>
<dbReference type="PANTHER" id="PTHR30188:SF3">
    <property type="entry name" value="ABC TRANSPORTER PERMEASE"/>
    <property type="match status" value="1"/>
</dbReference>
<proteinExistence type="predicted"/>
<dbReference type="Proteomes" id="UP000192756">
    <property type="component" value="Unassembled WGS sequence"/>
</dbReference>
<sequence>MVRLKARAYCMENKEVAKGPGKLARMFLTLYDVYKFIARFFKEGFLPPYEAKELFRQCYEIGYRSALLISTTGFITGIVFTKQSRPSLSEFGATSWLPSLVGIALLRTLAPLLTGLIAAGKVGSSIGAELGSMRVTEQIDAMEVSATNPFKFLVSTRVLAATITIPILTFYTAMVGMLGALLNVSLSEGTSAKAFFQSSLEQITFLDITASTIKAILFGFTIGMVGCYQGYNSSKGTEGVGKAANSAVVIAMFLIFIEEVVSVQFFGLFRG</sequence>
<name>A0A1W2EAB5_9SPHI</name>
<feature type="transmembrane region" description="Helical" evidence="1">
    <location>
        <begin position="158"/>
        <end position="184"/>
    </location>
</feature>